<organism evidence="2 3">
    <name type="scientific">Phlyctema vagabunda</name>
    <dbReference type="NCBI Taxonomy" id="108571"/>
    <lineage>
        <taxon>Eukaryota</taxon>
        <taxon>Fungi</taxon>
        <taxon>Dikarya</taxon>
        <taxon>Ascomycota</taxon>
        <taxon>Pezizomycotina</taxon>
        <taxon>Leotiomycetes</taxon>
        <taxon>Helotiales</taxon>
        <taxon>Dermateaceae</taxon>
        <taxon>Phlyctema</taxon>
    </lineage>
</organism>
<dbReference type="Pfam" id="PF06985">
    <property type="entry name" value="HET"/>
    <property type="match status" value="1"/>
</dbReference>
<protein>
    <submittedName>
        <fullName evidence="2">Heterokaryon incompatibility protein</fullName>
    </submittedName>
</protein>
<comment type="caution">
    <text evidence="2">The sequence shown here is derived from an EMBL/GenBank/DDBJ whole genome shotgun (WGS) entry which is preliminary data.</text>
</comment>
<dbReference type="PANTHER" id="PTHR33112:SF16">
    <property type="entry name" value="HETEROKARYON INCOMPATIBILITY DOMAIN-CONTAINING PROTEIN"/>
    <property type="match status" value="1"/>
</dbReference>
<evidence type="ECO:0000259" key="1">
    <source>
        <dbReference type="Pfam" id="PF06985"/>
    </source>
</evidence>
<gene>
    <name evidence="2" type="ORF">PVAG01_10728</name>
</gene>
<evidence type="ECO:0000313" key="3">
    <source>
        <dbReference type="Proteomes" id="UP001629113"/>
    </source>
</evidence>
<feature type="domain" description="Heterokaryon incompatibility" evidence="1">
    <location>
        <begin position="227"/>
        <end position="406"/>
    </location>
</feature>
<evidence type="ECO:0000313" key="2">
    <source>
        <dbReference type="EMBL" id="KAL3417718.1"/>
    </source>
</evidence>
<proteinExistence type="predicted"/>
<sequence length="713" mass="81534">MSSSEASDSEEDLFRYATKEDPPITLSSSSLLCPVCQCIPDSVWMPNSTLENQSPLQYQLQKNRPEDEDVRERWEEKCRLYRLVTYLESIYTWDENFKLDITPAQDRSIFTGRSGPLESCARRFVGVELTRGLADSSSEEDTAPRASVKFELCCNFDNPLASIIDDGLVDQNMLSSHSISRMQYWLRRCENNHPKCQTLTQSLPTRVLEVGDQTIRVVETKDERGHYVTLSHCWGTSPTFTTTKDTFASRKAGFELKELPRTFQDAIVLTRILGLRFLWIDSLCIIQGDTEDWEKEGSKMCDIYSNSFLTICASRAKSDAEGFLQGSTLGRSQPRSSRFPYISLALVAPKSASAFDTFNGGFEGAECPNITEVATVNLLRDFDQSSPFVRPPEHQPLDSRAWTFQERHLSPRKLHFTKQELIWECHSESLSENRNEEFFNIEDSVTKFVPEDRTDATYHTYRYWREAVSRFSERSLTYNSDKLPALAGFAVQIAQVRESRYCAGIWYDDLPWGLEWTASEFCSRPASWRGPSWSWISVNGFLSYRPDREPAHVPLECTSILDVHAPASVLNPYGEVRQAWLDVKAPLISLIHKAKDQSVKRRPFKGDPMVCECDSEFSHYTFSLAKDGSYQIRHRFDVAGEESTSIFALPLTYTFEYIASVIGPRKWFGLLVQETGDTGSSFKRVGNFELGMLERNEENQIIHDNPPQQKRLI</sequence>
<dbReference type="Proteomes" id="UP001629113">
    <property type="component" value="Unassembled WGS sequence"/>
</dbReference>
<reference evidence="2 3" key="1">
    <citation type="submission" date="2024-06" db="EMBL/GenBank/DDBJ databases">
        <title>Complete genome of Phlyctema vagabunda strain 19-DSS-EL-015.</title>
        <authorList>
            <person name="Fiorenzani C."/>
        </authorList>
    </citation>
    <scope>NUCLEOTIDE SEQUENCE [LARGE SCALE GENOMIC DNA]</scope>
    <source>
        <strain evidence="2 3">19-DSS-EL-015</strain>
    </source>
</reference>
<keyword evidence="3" id="KW-1185">Reference proteome</keyword>
<accession>A0ABR4P338</accession>
<dbReference type="InterPro" id="IPR010730">
    <property type="entry name" value="HET"/>
</dbReference>
<dbReference type="EMBL" id="JBFCZG010000010">
    <property type="protein sequence ID" value="KAL3417718.1"/>
    <property type="molecule type" value="Genomic_DNA"/>
</dbReference>
<dbReference type="PANTHER" id="PTHR33112">
    <property type="entry name" value="DOMAIN PROTEIN, PUTATIVE-RELATED"/>
    <property type="match status" value="1"/>
</dbReference>
<name>A0ABR4P338_9HELO</name>